<sequence length="91" mass="9759">MSIVVYWLTPDGPQVQPFADAELMAALAFAEARRKARDAHGQPCNRHVVINTELGDSVGQAGVSDAPPDYHWTKSHRGGPPESGNPPKTLA</sequence>
<dbReference type="EMBL" id="SNXW01000005">
    <property type="protein sequence ID" value="TDP82831.1"/>
    <property type="molecule type" value="Genomic_DNA"/>
</dbReference>
<evidence type="ECO:0000313" key="2">
    <source>
        <dbReference type="EMBL" id="TDP82831.1"/>
    </source>
</evidence>
<dbReference type="AlphaFoldDB" id="A0A4R6R9S9"/>
<protein>
    <submittedName>
        <fullName evidence="2">Uncharacterized protein</fullName>
    </submittedName>
</protein>
<organism evidence="2 3">
    <name type="scientific">Aquabacterium commune</name>
    <dbReference type="NCBI Taxonomy" id="70586"/>
    <lineage>
        <taxon>Bacteria</taxon>
        <taxon>Pseudomonadati</taxon>
        <taxon>Pseudomonadota</taxon>
        <taxon>Betaproteobacteria</taxon>
        <taxon>Burkholderiales</taxon>
        <taxon>Aquabacterium</taxon>
    </lineage>
</organism>
<reference evidence="2 3" key="1">
    <citation type="submission" date="2019-03" db="EMBL/GenBank/DDBJ databases">
        <title>Genomic Encyclopedia of Type Strains, Phase IV (KMG-IV): sequencing the most valuable type-strain genomes for metagenomic binning, comparative biology and taxonomic classification.</title>
        <authorList>
            <person name="Goeker M."/>
        </authorList>
    </citation>
    <scope>NUCLEOTIDE SEQUENCE [LARGE SCALE GENOMIC DNA]</scope>
    <source>
        <strain evidence="2 3">DSM 11901</strain>
    </source>
</reference>
<feature type="region of interest" description="Disordered" evidence="1">
    <location>
        <begin position="56"/>
        <end position="91"/>
    </location>
</feature>
<evidence type="ECO:0000256" key="1">
    <source>
        <dbReference type="SAM" id="MobiDB-lite"/>
    </source>
</evidence>
<gene>
    <name evidence="2" type="ORF">EV672_10518</name>
</gene>
<name>A0A4R6R9S9_9BURK</name>
<keyword evidence="3" id="KW-1185">Reference proteome</keyword>
<accession>A0A4R6R9S9</accession>
<dbReference type="Proteomes" id="UP000294593">
    <property type="component" value="Unassembled WGS sequence"/>
</dbReference>
<evidence type="ECO:0000313" key="3">
    <source>
        <dbReference type="Proteomes" id="UP000294593"/>
    </source>
</evidence>
<dbReference type="OrthoDB" id="9153761at2"/>
<dbReference type="RefSeq" id="WP_133608733.1">
    <property type="nucleotide sequence ID" value="NZ_JBASTO010000281.1"/>
</dbReference>
<comment type="caution">
    <text evidence="2">The sequence shown here is derived from an EMBL/GenBank/DDBJ whole genome shotgun (WGS) entry which is preliminary data.</text>
</comment>
<proteinExistence type="predicted"/>